<organism evidence="3 4">
    <name type="scientific">Eleusine coracana subsp. coracana</name>
    <dbReference type="NCBI Taxonomy" id="191504"/>
    <lineage>
        <taxon>Eukaryota</taxon>
        <taxon>Viridiplantae</taxon>
        <taxon>Streptophyta</taxon>
        <taxon>Embryophyta</taxon>
        <taxon>Tracheophyta</taxon>
        <taxon>Spermatophyta</taxon>
        <taxon>Magnoliopsida</taxon>
        <taxon>Liliopsida</taxon>
        <taxon>Poales</taxon>
        <taxon>Poaceae</taxon>
        <taxon>PACMAD clade</taxon>
        <taxon>Chloridoideae</taxon>
        <taxon>Cynodonteae</taxon>
        <taxon>Eleusininae</taxon>
        <taxon>Eleusine</taxon>
    </lineage>
</organism>
<dbReference type="PANTHER" id="PTHR33065">
    <property type="entry name" value="OS07G0486400 PROTEIN"/>
    <property type="match status" value="1"/>
</dbReference>
<dbReference type="AlphaFoldDB" id="A0AAV5DKD9"/>
<reference evidence="3" key="1">
    <citation type="journal article" date="2018" name="DNA Res.">
        <title>Multiple hybrid de novo genome assembly of finger millet, an orphan allotetraploid crop.</title>
        <authorList>
            <person name="Hatakeyama M."/>
            <person name="Aluri S."/>
            <person name="Balachadran M.T."/>
            <person name="Sivarajan S.R."/>
            <person name="Patrignani A."/>
            <person name="Gruter S."/>
            <person name="Poveda L."/>
            <person name="Shimizu-Inatsugi R."/>
            <person name="Baeten J."/>
            <person name="Francoijs K.J."/>
            <person name="Nataraja K.N."/>
            <person name="Reddy Y.A.N."/>
            <person name="Phadnis S."/>
            <person name="Ravikumar R.L."/>
            <person name="Schlapbach R."/>
            <person name="Sreeman S.M."/>
            <person name="Shimizu K.K."/>
        </authorList>
    </citation>
    <scope>NUCLEOTIDE SEQUENCE</scope>
</reference>
<dbReference type="InterPro" id="IPR046533">
    <property type="entry name" value="DUF6598"/>
</dbReference>
<evidence type="ECO:0000313" key="3">
    <source>
        <dbReference type="EMBL" id="GJN10982.1"/>
    </source>
</evidence>
<gene>
    <name evidence="3" type="primary">ga29136</name>
    <name evidence="3" type="ORF">PR202_ga29136</name>
</gene>
<dbReference type="EMBL" id="BQKI01000018">
    <property type="protein sequence ID" value="GJN10982.1"/>
    <property type="molecule type" value="Genomic_DNA"/>
</dbReference>
<feature type="transmembrane region" description="Helical" evidence="1">
    <location>
        <begin position="62"/>
        <end position="87"/>
    </location>
</feature>
<protein>
    <recommendedName>
        <fullName evidence="2">DUF6598 domain-containing protein</fullName>
    </recommendedName>
</protein>
<name>A0AAV5DKD9_ELECO</name>
<feature type="domain" description="DUF6598" evidence="2">
    <location>
        <begin position="17"/>
        <end position="66"/>
    </location>
</feature>
<keyword evidence="1" id="KW-0812">Transmembrane</keyword>
<dbReference type="PANTHER" id="PTHR33065:SF88">
    <property type="entry name" value="OS11G0104220 PROTEIN"/>
    <property type="match status" value="1"/>
</dbReference>
<sequence length="99" mass="11405">MKYTYHHAPPLARPCEALQIFSAKVITGLRWPLHVFGMVAVRDYVDRNRNLLFCRIRDNCQTLGETVCIIIFSISIVLVVSCCVALPCNNLEYCTYFFK</sequence>
<accession>A0AAV5DKD9</accession>
<keyword evidence="1" id="KW-0472">Membrane</keyword>
<keyword evidence="1" id="KW-1133">Transmembrane helix</keyword>
<comment type="caution">
    <text evidence="3">The sequence shown here is derived from an EMBL/GenBank/DDBJ whole genome shotgun (WGS) entry which is preliminary data.</text>
</comment>
<dbReference type="Pfam" id="PF20241">
    <property type="entry name" value="DUF6598"/>
    <property type="match status" value="1"/>
</dbReference>
<evidence type="ECO:0000256" key="1">
    <source>
        <dbReference type="SAM" id="Phobius"/>
    </source>
</evidence>
<evidence type="ECO:0000259" key="2">
    <source>
        <dbReference type="Pfam" id="PF20241"/>
    </source>
</evidence>
<evidence type="ECO:0000313" key="4">
    <source>
        <dbReference type="Proteomes" id="UP001054889"/>
    </source>
</evidence>
<keyword evidence="4" id="KW-1185">Reference proteome</keyword>
<dbReference type="Proteomes" id="UP001054889">
    <property type="component" value="Unassembled WGS sequence"/>
</dbReference>
<proteinExistence type="predicted"/>
<reference evidence="3" key="2">
    <citation type="submission" date="2021-12" db="EMBL/GenBank/DDBJ databases">
        <title>Resequencing data analysis of finger millet.</title>
        <authorList>
            <person name="Hatakeyama M."/>
            <person name="Aluri S."/>
            <person name="Balachadran M.T."/>
            <person name="Sivarajan S.R."/>
            <person name="Poveda L."/>
            <person name="Shimizu-Inatsugi R."/>
            <person name="Schlapbach R."/>
            <person name="Sreeman S.M."/>
            <person name="Shimizu K.K."/>
        </authorList>
    </citation>
    <scope>NUCLEOTIDE SEQUENCE</scope>
</reference>